<dbReference type="InterPro" id="IPR016867">
    <property type="entry name" value="GcvR"/>
</dbReference>
<dbReference type="GO" id="GO:0006355">
    <property type="term" value="P:regulation of DNA-templated transcription"/>
    <property type="evidence" value="ECO:0007669"/>
    <property type="project" value="UniProtKB-UniRule"/>
</dbReference>
<dbReference type="STRING" id="550540.Fbal_1288"/>
<dbReference type="KEGG" id="fbl:Fbal_1288"/>
<accession>E1SLW2</accession>
<dbReference type="Proteomes" id="UP000006683">
    <property type="component" value="Chromosome"/>
</dbReference>
<keyword evidence="1" id="KW-0678">Repressor</keyword>
<organism evidence="2 3">
    <name type="scientific">Ferrimonas balearica (strain DSM 9799 / CCM 4581 / KCTC 23876 / PAT)</name>
    <dbReference type="NCBI Taxonomy" id="550540"/>
    <lineage>
        <taxon>Bacteria</taxon>
        <taxon>Pseudomonadati</taxon>
        <taxon>Pseudomonadota</taxon>
        <taxon>Gammaproteobacteria</taxon>
        <taxon>Alteromonadales</taxon>
        <taxon>Ferrimonadaceae</taxon>
        <taxon>Ferrimonas</taxon>
    </lineage>
</organism>
<dbReference type="Pfam" id="PF13740">
    <property type="entry name" value="ACT_6"/>
    <property type="match status" value="1"/>
</dbReference>
<dbReference type="FunFam" id="3.30.70.260:FF:000005">
    <property type="entry name" value="Glycine cleavage system transcriptional repressor"/>
    <property type="match status" value="1"/>
</dbReference>
<dbReference type="PIRSF" id="PIRSF028103">
    <property type="entry name" value="GcvR"/>
    <property type="match status" value="1"/>
</dbReference>
<sequence>MTQYLAVTAMGTDRPGIVNKLATLTASCDCDIIDSRVAIFGNEFSLIMLVGGSYSAIARLENELPMHAAQWELLTICKRTSEHTAVDFTSRLVVEFEGQDRRGTMKQITQFLADRELDLAGFSSNARQSEDGSGLQQVEVRINATARVDLDALEANLSDLAEELNLTCRFRRMEGAQTD</sequence>
<dbReference type="AlphaFoldDB" id="E1SLW2"/>
<keyword evidence="3" id="KW-1185">Reference proteome</keyword>
<dbReference type="PANTHER" id="PTHR34875">
    <property type="entry name" value="UPF0237 PROTEIN MJ1558"/>
    <property type="match status" value="1"/>
</dbReference>
<dbReference type="InterPro" id="IPR045865">
    <property type="entry name" value="ACT-like_dom_sf"/>
</dbReference>
<dbReference type="HOGENOM" id="CLU_095322_0_1_6"/>
<proteinExistence type="predicted"/>
<reference evidence="2 3" key="1">
    <citation type="journal article" date="2010" name="Stand. Genomic Sci.">
        <title>Complete genome sequence of Ferrimonas balearica type strain (PAT).</title>
        <authorList>
            <person name="Nolan M."/>
            <person name="Sikorski J."/>
            <person name="Davenport K."/>
            <person name="Lucas S."/>
            <person name="Glavina Del Rio T."/>
            <person name="Tice H."/>
            <person name="Cheng J."/>
            <person name="Goodwin L."/>
            <person name="Pitluck S."/>
            <person name="Liolios K."/>
            <person name="Ivanova N."/>
            <person name="Mavromatis K."/>
            <person name="Ovchinnikova G."/>
            <person name="Pati A."/>
            <person name="Chen A."/>
            <person name="Palaniappan K."/>
            <person name="Land M."/>
            <person name="Hauser L."/>
            <person name="Chang Y."/>
            <person name="Jeffries C."/>
            <person name="Tapia R."/>
            <person name="Brettin T."/>
            <person name="Detter J."/>
            <person name="Han C."/>
            <person name="Yasawong M."/>
            <person name="Rohde M."/>
            <person name="Tindall B."/>
            <person name="Goker M."/>
            <person name="Woyke T."/>
            <person name="Bristow J."/>
            <person name="Eisen J."/>
            <person name="Markowitz V."/>
            <person name="Hugenholtz P."/>
            <person name="Kyrpides N."/>
            <person name="Klenk H."/>
            <person name="Lapidus A."/>
        </authorList>
    </citation>
    <scope>NUCLEOTIDE SEQUENCE [LARGE SCALE GENOMIC DNA]</scope>
    <source>
        <strain evidence="3">DSM 9799 / CCM 4581 / KCTC 23876 / PAT</strain>
    </source>
</reference>
<keyword evidence="1" id="KW-0963">Cytoplasm</keyword>
<comment type="subcellular location">
    <subcellularLocation>
        <location evidence="1">Cytoplasm</location>
    </subcellularLocation>
</comment>
<dbReference type="OrthoDB" id="5814713at2"/>
<dbReference type="eggNOG" id="COG2716">
    <property type="taxonomic scope" value="Bacteria"/>
</dbReference>
<evidence type="ECO:0000313" key="2">
    <source>
        <dbReference type="EMBL" id="ADN75494.1"/>
    </source>
</evidence>
<dbReference type="SUPFAM" id="SSF55021">
    <property type="entry name" value="ACT-like"/>
    <property type="match status" value="2"/>
</dbReference>
<dbReference type="EMBL" id="CP002209">
    <property type="protein sequence ID" value="ADN75494.1"/>
    <property type="molecule type" value="Genomic_DNA"/>
</dbReference>
<dbReference type="PANTHER" id="PTHR34875:SF5">
    <property type="entry name" value="GLYCINE CLEAVAGE SYSTEM TRANSCRIPTIONAL REPRESSOR"/>
    <property type="match status" value="1"/>
</dbReference>
<evidence type="ECO:0000256" key="1">
    <source>
        <dbReference type="PIRNR" id="PIRNR028103"/>
    </source>
</evidence>
<dbReference type="Gene3D" id="3.30.70.260">
    <property type="match status" value="2"/>
</dbReference>
<name>E1SLW2_FERBD</name>
<evidence type="ECO:0000313" key="3">
    <source>
        <dbReference type="Proteomes" id="UP000006683"/>
    </source>
</evidence>
<dbReference type="InterPro" id="IPR050990">
    <property type="entry name" value="UPF0237/GcvR_regulator"/>
</dbReference>
<dbReference type="GeneID" id="67181512"/>
<dbReference type="RefSeq" id="WP_013344800.1">
    <property type="nucleotide sequence ID" value="NC_014541.1"/>
</dbReference>
<gene>
    <name evidence="2" type="ordered locus">Fbal_1288</name>
</gene>
<dbReference type="GO" id="GO:0005737">
    <property type="term" value="C:cytoplasm"/>
    <property type="evidence" value="ECO:0007669"/>
    <property type="project" value="UniProtKB-SubCell"/>
</dbReference>
<protein>
    <recommendedName>
        <fullName evidence="1">Glycine cleavage system transcriptional repressor</fullName>
    </recommendedName>
</protein>
<keyword evidence="1" id="KW-0804">Transcription</keyword>